<dbReference type="Proteomes" id="UP001206925">
    <property type="component" value="Unassembled WGS sequence"/>
</dbReference>
<comment type="caution">
    <text evidence="1">The sequence shown here is derived from an EMBL/GenBank/DDBJ whole genome shotgun (WGS) entry which is preliminary data.</text>
</comment>
<accession>A0AAD5CGL0</accession>
<keyword evidence="2" id="KW-1185">Reference proteome</keyword>
<protein>
    <submittedName>
        <fullName evidence="1">Uncharacterized protein</fullName>
    </submittedName>
</protein>
<sequence length="69" mass="7872">MALTPNVSSFLVKPSEVVHPKEVETWHMLLAHTRLKKLVWPAMLKVGRKCFTRKANELTSMQLVLGKKS</sequence>
<proteinExistence type="predicted"/>
<dbReference type="AlphaFoldDB" id="A0AAD5CGL0"/>
<reference evidence="1" key="1">
    <citation type="submission" date="2022-06" db="EMBL/GenBank/DDBJ databases">
        <title>Uncovering the hologenomic basis of an extraordinary plant invasion.</title>
        <authorList>
            <person name="Bieker V.C."/>
            <person name="Martin M.D."/>
            <person name="Gilbert T."/>
            <person name="Hodgins K."/>
            <person name="Battlay P."/>
            <person name="Petersen B."/>
            <person name="Wilson J."/>
        </authorList>
    </citation>
    <scope>NUCLEOTIDE SEQUENCE</scope>
    <source>
        <strain evidence="1">AA19_3_7</strain>
        <tissue evidence="1">Leaf</tissue>
    </source>
</reference>
<evidence type="ECO:0000313" key="1">
    <source>
        <dbReference type="EMBL" id="KAI7741541.1"/>
    </source>
</evidence>
<evidence type="ECO:0000313" key="2">
    <source>
        <dbReference type="Proteomes" id="UP001206925"/>
    </source>
</evidence>
<gene>
    <name evidence="1" type="ORF">M8C21_026411</name>
</gene>
<dbReference type="EMBL" id="JAMZMK010008177">
    <property type="protein sequence ID" value="KAI7741541.1"/>
    <property type="molecule type" value="Genomic_DNA"/>
</dbReference>
<name>A0AAD5CGL0_AMBAR</name>
<organism evidence="1 2">
    <name type="scientific">Ambrosia artemisiifolia</name>
    <name type="common">Common ragweed</name>
    <dbReference type="NCBI Taxonomy" id="4212"/>
    <lineage>
        <taxon>Eukaryota</taxon>
        <taxon>Viridiplantae</taxon>
        <taxon>Streptophyta</taxon>
        <taxon>Embryophyta</taxon>
        <taxon>Tracheophyta</taxon>
        <taxon>Spermatophyta</taxon>
        <taxon>Magnoliopsida</taxon>
        <taxon>eudicotyledons</taxon>
        <taxon>Gunneridae</taxon>
        <taxon>Pentapetalae</taxon>
        <taxon>asterids</taxon>
        <taxon>campanulids</taxon>
        <taxon>Asterales</taxon>
        <taxon>Asteraceae</taxon>
        <taxon>Asteroideae</taxon>
        <taxon>Heliantheae alliance</taxon>
        <taxon>Heliantheae</taxon>
        <taxon>Ambrosia</taxon>
    </lineage>
</organism>